<feature type="compositionally biased region" description="Polar residues" evidence="1">
    <location>
        <begin position="977"/>
        <end position="993"/>
    </location>
</feature>
<feature type="compositionally biased region" description="Polar residues" evidence="1">
    <location>
        <begin position="360"/>
        <end position="371"/>
    </location>
</feature>
<protein>
    <submittedName>
        <fullName evidence="3">Uncharacterized protein</fullName>
    </submittedName>
</protein>
<feature type="chain" id="PRO_5044829903" evidence="2">
    <location>
        <begin position="24"/>
        <end position="1044"/>
    </location>
</feature>
<reference evidence="3 4" key="1">
    <citation type="submission" date="2024-10" db="EMBL/GenBank/DDBJ databases">
        <title>Updated reference genomes for cyclostephanoid diatoms.</title>
        <authorList>
            <person name="Roberts W.R."/>
            <person name="Alverson A.J."/>
        </authorList>
    </citation>
    <scope>NUCLEOTIDE SEQUENCE [LARGE SCALE GENOMIC DNA]</scope>
    <source>
        <strain evidence="3 4">AJA010-31</strain>
    </source>
</reference>
<feature type="compositionally biased region" description="Polar residues" evidence="1">
    <location>
        <begin position="385"/>
        <end position="394"/>
    </location>
</feature>
<feature type="region of interest" description="Disordered" evidence="1">
    <location>
        <begin position="635"/>
        <end position="663"/>
    </location>
</feature>
<evidence type="ECO:0000313" key="3">
    <source>
        <dbReference type="EMBL" id="KAL3764775.1"/>
    </source>
</evidence>
<evidence type="ECO:0000256" key="1">
    <source>
        <dbReference type="SAM" id="MobiDB-lite"/>
    </source>
</evidence>
<proteinExistence type="predicted"/>
<comment type="caution">
    <text evidence="3">The sequence shown here is derived from an EMBL/GenBank/DDBJ whole genome shotgun (WGS) entry which is preliminary data.</text>
</comment>
<feature type="compositionally biased region" description="Low complexity" evidence="1">
    <location>
        <begin position="347"/>
        <end position="358"/>
    </location>
</feature>
<gene>
    <name evidence="3" type="ORF">ACHAWO_009590</name>
</gene>
<keyword evidence="2" id="KW-0732">Signal</keyword>
<accession>A0ABD3MWC3</accession>
<feature type="region of interest" description="Disordered" evidence="1">
    <location>
        <begin position="971"/>
        <end position="1022"/>
    </location>
</feature>
<dbReference type="Proteomes" id="UP001530400">
    <property type="component" value="Unassembled WGS sequence"/>
</dbReference>
<keyword evidence="4" id="KW-1185">Reference proteome</keyword>
<feature type="region of interest" description="Disordered" evidence="1">
    <location>
        <begin position="327"/>
        <end position="399"/>
    </location>
</feature>
<name>A0ABD3MWC3_9STRA</name>
<sequence length="1044" mass="113806">MHLLKPLSIAICTGIAALTAAQADDDTPTNLHFFDENFEVRHAKADSDDFTNSLANTRIPHKCIDDITKGKASKSRECDEWIKANPDFGLPSSEPTTAAPTPFFHVSSTFKETATDSVMEVKLKPTDDTFIEVWRPDEPLGDREKLKIDAIDGIPTKVIMMKFGLGHVLREYHDGDTHGMNATLTGAKLRLFAITDTHFGGWVQEIDVDWDEETAAWDDYVSKGKRGSYEKEAAKLLPERGDVIGKFGNVTAGSWYEADLSERLIDIFDGEDEASGQLTLRLTTDSADGVIYASKEYEGYSPELRLDFTFTGGDDEDAQVLEQNMIEMPTSSPTVTPKDDATDTLHPSGSPSSSPISITHFPTASPNSSVDSFAVIETDEPTPSPTRKPTQKPSKSPVAIEQELVPSVEDSTISVVSSSFKMTITAIEELFRARNLRLDNRDLNVFMSVDEKERPALKKHLLHVSKVILDNPPEDLMLSFEDDVVVETIEKSNKDNGGVIRTSTFRVIGEFNEAENTGATTAQLAGLLDQTITYAFVGFQKKSFLEILSNTGRPINSRTSSQDVSVAKVTYDAGKAGESISFATDQGNGMASQTEDSTNSGTWIQPTLIAGAALLFVATASASLIVFRLKHSNQQSADIQGKPTSDESPRSLEETAVPSTPSPAIFADRWKKKKFDYSEFHDDPDIEDSACAMTPTGMSPTTSKYLDQPARDIKFSQFMSTSFEDSSVSDVSGHMLGAKGSMKENGAAKEESSQAESFLLDTTMDSYNMDTMSELNARLENVLQLDGASPRENMPRVDDASHMTVNSAVPSELYSDINTSTDSPIFYEDIYDTRPAYASHLITLDMMKNNDMPPPPSDAASDSSSYQDDKLADIDQNLHFDGPGGAEERLIQNAKSNQVEDVCSKTKSEMINDELSKVMKLLQTPSKDGADTECYGSPESSAEIYIQSESDTESVSLLSSVSVLDGITREIEAPTSGDGNSVSSPEALNNTAPFPQDRKSNTDGVNALVNGDLDSENEENDPLQAMNVALNECIQILDKAAAQD</sequence>
<feature type="signal peptide" evidence="2">
    <location>
        <begin position="1"/>
        <end position="23"/>
    </location>
</feature>
<organism evidence="3 4">
    <name type="scientific">Cyclotella atomus</name>
    <dbReference type="NCBI Taxonomy" id="382360"/>
    <lineage>
        <taxon>Eukaryota</taxon>
        <taxon>Sar</taxon>
        <taxon>Stramenopiles</taxon>
        <taxon>Ochrophyta</taxon>
        <taxon>Bacillariophyta</taxon>
        <taxon>Coscinodiscophyceae</taxon>
        <taxon>Thalassiosirophycidae</taxon>
        <taxon>Stephanodiscales</taxon>
        <taxon>Stephanodiscaceae</taxon>
        <taxon>Cyclotella</taxon>
    </lineage>
</organism>
<evidence type="ECO:0000256" key="2">
    <source>
        <dbReference type="SAM" id="SignalP"/>
    </source>
</evidence>
<dbReference type="AlphaFoldDB" id="A0ABD3MWC3"/>
<feature type="region of interest" description="Disordered" evidence="1">
    <location>
        <begin position="847"/>
        <end position="868"/>
    </location>
</feature>
<dbReference type="EMBL" id="JALLPJ020001413">
    <property type="protein sequence ID" value="KAL3764775.1"/>
    <property type="molecule type" value="Genomic_DNA"/>
</dbReference>
<feature type="compositionally biased region" description="Basic and acidic residues" evidence="1">
    <location>
        <begin position="644"/>
        <end position="653"/>
    </location>
</feature>
<evidence type="ECO:0000313" key="4">
    <source>
        <dbReference type="Proteomes" id="UP001530400"/>
    </source>
</evidence>